<dbReference type="InterPro" id="IPR019734">
    <property type="entry name" value="TPR_rpt"/>
</dbReference>
<dbReference type="SUPFAM" id="SSF48452">
    <property type="entry name" value="TPR-like"/>
    <property type="match status" value="1"/>
</dbReference>
<dbReference type="SMART" id="SM00028">
    <property type="entry name" value="TPR"/>
    <property type="match status" value="3"/>
</dbReference>
<dbReference type="Proteomes" id="UP000320390">
    <property type="component" value="Chromosome"/>
</dbReference>
<dbReference type="EMBL" id="CP036434">
    <property type="protein sequence ID" value="QDV05153.1"/>
    <property type="molecule type" value="Genomic_DNA"/>
</dbReference>
<evidence type="ECO:0000313" key="3">
    <source>
        <dbReference type="Proteomes" id="UP000320390"/>
    </source>
</evidence>
<organism evidence="2 3">
    <name type="scientific">Saltatorellus ferox</name>
    <dbReference type="NCBI Taxonomy" id="2528018"/>
    <lineage>
        <taxon>Bacteria</taxon>
        <taxon>Pseudomonadati</taxon>
        <taxon>Planctomycetota</taxon>
        <taxon>Planctomycetia</taxon>
        <taxon>Planctomycetia incertae sedis</taxon>
        <taxon>Saltatorellus</taxon>
    </lineage>
</organism>
<evidence type="ECO:0008006" key="4">
    <source>
        <dbReference type="Google" id="ProtNLM"/>
    </source>
</evidence>
<dbReference type="InterPro" id="IPR011990">
    <property type="entry name" value="TPR-like_helical_dom_sf"/>
</dbReference>
<dbReference type="Gene3D" id="1.25.40.10">
    <property type="entry name" value="Tetratricopeptide repeat domain"/>
    <property type="match status" value="3"/>
</dbReference>
<name>A0A518EM51_9BACT</name>
<protein>
    <recommendedName>
        <fullName evidence="4">Tetratricopeptide repeat protein</fullName>
    </recommendedName>
</protein>
<dbReference type="RefSeq" id="WP_145194576.1">
    <property type="nucleotide sequence ID" value="NZ_CP036434.1"/>
</dbReference>
<keyword evidence="3" id="KW-1185">Reference proteome</keyword>
<feature type="signal peptide" evidence="1">
    <location>
        <begin position="1"/>
        <end position="29"/>
    </location>
</feature>
<gene>
    <name evidence="2" type="ORF">Poly30_06490</name>
</gene>
<sequence precursor="true">MTFLTFSSALSAACALAVPITLYGATAQAPPSSAPAPVEATSTPASDAIEVARTALNSGEPSAAKHVALATAYSRRARETAGPEWYDRSDEELVKALELAPDDFAALRMQIWNQLGRHEFQDAYTAALALNLRAKDDVLTYGLIVDAAMELGRYEEAENAAQWMLNLRPGTPIAMTRVSYLREQFGDIRGSIEAMLAAFHSTRPSDAEDAAWILTHLAHLELERGDTKAAKDYAGSALILFPDYHYALGVMGDIFEAEGDHESARTRLAKRYEVASHPENLYRLAVATEAAGATEEAETMFAEFEKAALAESENVDNANLELVEYWTDHVGSPEAIARALELVSKRARRRSDVPTLSALAWSQHRAGDSKVAWDTISKALAVGSVNARLRFRAGEIALAAGHPERAEEQYQIAMQTAPRSRFGREALEAIKRLPARSSAE</sequence>
<proteinExistence type="predicted"/>
<reference evidence="2 3" key="1">
    <citation type="submission" date="2019-02" db="EMBL/GenBank/DDBJ databases">
        <title>Deep-cultivation of Planctomycetes and their phenomic and genomic characterization uncovers novel biology.</title>
        <authorList>
            <person name="Wiegand S."/>
            <person name="Jogler M."/>
            <person name="Boedeker C."/>
            <person name="Pinto D."/>
            <person name="Vollmers J."/>
            <person name="Rivas-Marin E."/>
            <person name="Kohn T."/>
            <person name="Peeters S.H."/>
            <person name="Heuer A."/>
            <person name="Rast P."/>
            <person name="Oberbeckmann S."/>
            <person name="Bunk B."/>
            <person name="Jeske O."/>
            <person name="Meyerdierks A."/>
            <person name="Storesund J.E."/>
            <person name="Kallscheuer N."/>
            <person name="Luecker S."/>
            <person name="Lage O.M."/>
            <person name="Pohl T."/>
            <person name="Merkel B.J."/>
            <person name="Hornburger P."/>
            <person name="Mueller R.-W."/>
            <person name="Bruemmer F."/>
            <person name="Labrenz M."/>
            <person name="Spormann A.M."/>
            <person name="Op den Camp H."/>
            <person name="Overmann J."/>
            <person name="Amann R."/>
            <person name="Jetten M.S.M."/>
            <person name="Mascher T."/>
            <person name="Medema M.H."/>
            <person name="Devos D.P."/>
            <person name="Kaster A.-K."/>
            <person name="Ovreas L."/>
            <person name="Rohde M."/>
            <person name="Galperin M.Y."/>
            <person name="Jogler C."/>
        </authorList>
    </citation>
    <scope>NUCLEOTIDE SEQUENCE [LARGE SCALE GENOMIC DNA]</scope>
    <source>
        <strain evidence="2 3">Poly30</strain>
    </source>
</reference>
<feature type="chain" id="PRO_5021925997" description="Tetratricopeptide repeat protein" evidence="1">
    <location>
        <begin position="30"/>
        <end position="440"/>
    </location>
</feature>
<evidence type="ECO:0000313" key="2">
    <source>
        <dbReference type="EMBL" id="QDV05153.1"/>
    </source>
</evidence>
<keyword evidence="1" id="KW-0732">Signal</keyword>
<accession>A0A518EM51</accession>
<dbReference type="AlphaFoldDB" id="A0A518EM51"/>
<evidence type="ECO:0000256" key="1">
    <source>
        <dbReference type="SAM" id="SignalP"/>
    </source>
</evidence>
<dbReference type="OrthoDB" id="263673at2"/>